<name>A0A4S3TJL6_9EURY</name>
<gene>
    <name evidence="2" type="ORF">D8Y22_22195</name>
</gene>
<organism evidence="2 3">
    <name type="scientific">Salinadaptatus halalkaliphilus</name>
    <dbReference type="NCBI Taxonomy" id="2419781"/>
    <lineage>
        <taxon>Archaea</taxon>
        <taxon>Methanobacteriati</taxon>
        <taxon>Methanobacteriota</taxon>
        <taxon>Stenosarchaea group</taxon>
        <taxon>Halobacteria</taxon>
        <taxon>Halobacteriales</taxon>
        <taxon>Natrialbaceae</taxon>
        <taxon>Salinadaptatus</taxon>
    </lineage>
</organism>
<keyword evidence="3" id="KW-1185">Reference proteome</keyword>
<evidence type="ECO:0000313" key="3">
    <source>
        <dbReference type="Proteomes" id="UP000318864"/>
    </source>
</evidence>
<feature type="region of interest" description="Disordered" evidence="1">
    <location>
        <begin position="73"/>
        <end position="92"/>
    </location>
</feature>
<dbReference type="OrthoDB" id="340328at2157"/>
<evidence type="ECO:0000256" key="1">
    <source>
        <dbReference type="SAM" id="MobiDB-lite"/>
    </source>
</evidence>
<proteinExistence type="predicted"/>
<sequence>MRPRYPSIGAGALAIFLLASGVMLHDFWAVDGADADDEMTHFLENRFGSGAALTYVAISRFRGRTRSISASDTEYCTDVPAQPPPGSRLGRN</sequence>
<dbReference type="RefSeq" id="WP_141466793.1">
    <property type="nucleotide sequence ID" value="NZ_RBZW01000077.1"/>
</dbReference>
<dbReference type="EMBL" id="RBZW01000077">
    <property type="protein sequence ID" value="THE62778.1"/>
    <property type="molecule type" value="Genomic_DNA"/>
</dbReference>
<dbReference type="Proteomes" id="UP000318864">
    <property type="component" value="Unassembled WGS sequence"/>
</dbReference>
<evidence type="ECO:0000313" key="2">
    <source>
        <dbReference type="EMBL" id="THE62778.1"/>
    </source>
</evidence>
<reference evidence="2 3" key="1">
    <citation type="submission" date="2018-10" db="EMBL/GenBank/DDBJ databases">
        <title>Natronolimnobius sp. XQ-INN 246 isolated from Inner Mongolia Autonomous Region of China.</title>
        <authorList>
            <person name="Xue Q."/>
        </authorList>
    </citation>
    <scope>NUCLEOTIDE SEQUENCE [LARGE SCALE GENOMIC DNA]</scope>
    <source>
        <strain evidence="2 3">XQ-INN 246</strain>
    </source>
</reference>
<accession>A0A4S3TJL6</accession>
<protein>
    <submittedName>
        <fullName evidence="2">Uncharacterized protein</fullName>
    </submittedName>
</protein>
<dbReference type="AlphaFoldDB" id="A0A4S3TJL6"/>
<comment type="caution">
    <text evidence="2">The sequence shown here is derived from an EMBL/GenBank/DDBJ whole genome shotgun (WGS) entry which is preliminary data.</text>
</comment>